<dbReference type="SUPFAM" id="SSF54506">
    <property type="entry name" value="Diaminopimelate epimerase-like"/>
    <property type="match status" value="2"/>
</dbReference>
<comment type="caution">
    <text evidence="3">Lacks conserved residue(s) required for the propagation of feature annotation.</text>
</comment>
<sequence>MVAFAKYHAMGNDYLLVEPQDGVAAGPLAARVLCDRHFGVGADGVVFGPLGRPGAAGAVEVRIHNADGSACERSANGLRAFALEHARLHGTRQLVVDTGFRTSTISVDDVDAGIVSIELGRPDFSAQSVPLQGCAGEAVDVPIEVGGIRWRVTALNNGNPHAVLVLSAVDDQLVDSVGPLLSAHPRFPGRVNVEFAAVVGQDVLGVVVWERGAGRVLASGSGGCAAAAAARRLGLVGDQVEVVMSGGAFTTRFDRRGTVLMTGEVEHIATGRLAAGIASRVKEPQPS</sequence>
<feature type="binding site" evidence="3">
    <location>
        <begin position="220"/>
        <end position="221"/>
    </location>
    <ligand>
        <name>substrate</name>
    </ligand>
</feature>
<keyword evidence="3" id="KW-0457">Lysine biosynthesis</keyword>
<dbReference type="GO" id="GO:0008837">
    <property type="term" value="F:diaminopimelate epimerase activity"/>
    <property type="evidence" value="ECO:0007669"/>
    <property type="project" value="UniProtKB-UniRule"/>
</dbReference>
<dbReference type="AlphaFoldDB" id="A0A1H9PSL6"/>
<evidence type="ECO:0000313" key="6">
    <source>
        <dbReference type="Proteomes" id="UP000199503"/>
    </source>
</evidence>
<dbReference type="EMBL" id="FOFV01000009">
    <property type="protein sequence ID" value="SER50573.1"/>
    <property type="molecule type" value="Genomic_DNA"/>
</dbReference>
<feature type="site" description="Could be important to modulate the pK values of the two catalytic cysteine residues" evidence="3">
    <location>
        <position position="210"/>
    </location>
</feature>
<dbReference type="PANTHER" id="PTHR31689">
    <property type="entry name" value="DIAMINOPIMELATE EPIMERASE, CHLOROPLASTIC"/>
    <property type="match status" value="1"/>
</dbReference>
<comment type="pathway">
    <text evidence="3">Amino-acid biosynthesis; L-lysine biosynthesis via DAP pathway; DL-2,6-diaminopimelate from LL-2,6-diaminopimelate: step 1/1.</text>
</comment>
<comment type="subcellular location">
    <subcellularLocation>
        <location evidence="3">Cytoplasm</location>
    </subcellularLocation>
</comment>
<protein>
    <recommendedName>
        <fullName evidence="3 4">Diaminopimelate epimerase</fullName>
        <shortName evidence="3">DAP epimerase</shortName>
        <ecNumber evidence="3 4">5.1.1.7</ecNumber>
    </recommendedName>
    <alternativeName>
        <fullName evidence="3">PLP-independent amino acid racemase</fullName>
    </alternativeName>
</protein>
<comment type="catalytic activity">
    <reaction evidence="3">
        <text>(2S,6S)-2,6-diaminopimelate = meso-2,6-diaminopimelate</text>
        <dbReference type="Rhea" id="RHEA:15393"/>
        <dbReference type="ChEBI" id="CHEBI:57609"/>
        <dbReference type="ChEBI" id="CHEBI:57791"/>
        <dbReference type="EC" id="5.1.1.7"/>
    </reaction>
</comment>
<dbReference type="InterPro" id="IPR001653">
    <property type="entry name" value="DAP_epimerase_DapF"/>
</dbReference>
<dbReference type="UniPathway" id="UPA00034">
    <property type="reaction ID" value="UER00025"/>
</dbReference>
<reference evidence="6" key="1">
    <citation type="submission" date="2016-10" db="EMBL/GenBank/DDBJ databases">
        <authorList>
            <person name="Varghese N."/>
            <person name="Submissions S."/>
        </authorList>
    </citation>
    <scope>NUCLEOTIDE SEQUENCE [LARGE SCALE GENOMIC DNA]</scope>
    <source>
        <strain evidence="6">DSM 44437</strain>
    </source>
</reference>
<feature type="binding site" evidence="3">
    <location>
        <position position="12"/>
    </location>
    <ligand>
        <name>substrate</name>
    </ligand>
</feature>
<dbReference type="HAMAP" id="MF_00197">
    <property type="entry name" value="DAP_epimerase"/>
    <property type="match status" value="1"/>
</dbReference>
<keyword evidence="2 3" id="KW-0413">Isomerase</keyword>
<feature type="binding site" evidence="3">
    <location>
        <position position="159"/>
    </location>
    <ligand>
        <name>substrate</name>
    </ligand>
</feature>
<evidence type="ECO:0000313" key="5">
    <source>
        <dbReference type="EMBL" id="SER50573.1"/>
    </source>
</evidence>
<name>A0A1H9PSL6_9PSEU</name>
<evidence type="ECO:0000256" key="2">
    <source>
        <dbReference type="ARBA" id="ARBA00023235"/>
    </source>
</evidence>
<feature type="site" description="Could be important to modulate the pK values of the two catalytic cysteine residues" evidence="3">
    <location>
        <position position="161"/>
    </location>
</feature>
<dbReference type="PANTHER" id="PTHR31689:SF0">
    <property type="entry name" value="DIAMINOPIMELATE EPIMERASE"/>
    <property type="match status" value="1"/>
</dbReference>
<dbReference type="GO" id="GO:0005829">
    <property type="term" value="C:cytosol"/>
    <property type="evidence" value="ECO:0007669"/>
    <property type="project" value="TreeGrafter"/>
</dbReference>
<gene>
    <name evidence="3" type="primary">dapF</name>
    <name evidence="5" type="ORF">SAMN04488000_109220</name>
</gene>
<dbReference type="EC" id="5.1.1.7" evidence="3 4"/>
<dbReference type="STRING" id="65499.SAMN04488000_109220"/>
<evidence type="ECO:0000256" key="4">
    <source>
        <dbReference type="NCBIfam" id="TIGR00652"/>
    </source>
</evidence>
<accession>A0A1H9PSL6</accession>
<proteinExistence type="inferred from homology"/>
<dbReference type="RefSeq" id="WP_089919543.1">
    <property type="nucleotide sequence ID" value="NZ_FOFV01000009.1"/>
</dbReference>
<keyword evidence="3" id="KW-0028">Amino-acid biosynthesis</keyword>
<feature type="binding site" evidence="3">
    <location>
        <begin position="210"/>
        <end position="211"/>
    </location>
    <ligand>
        <name>substrate</name>
    </ligand>
</feature>
<comment type="function">
    <text evidence="3">Catalyzes the stereoinversion of LL-2,6-diaminopimelate (L,L-DAP) to meso-diaminopimelate (meso-DAP), a precursor of L-lysine and an essential component of the bacterial peptidoglycan.</text>
</comment>
<feature type="binding site" evidence="3">
    <location>
        <position position="65"/>
    </location>
    <ligand>
        <name>substrate</name>
    </ligand>
</feature>
<dbReference type="Pfam" id="PF01678">
    <property type="entry name" value="DAP_epimerase"/>
    <property type="match status" value="2"/>
</dbReference>
<evidence type="ECO:0000256" key="3">
    <source>
        <dbReference type="HAMAP-Rule" id="MF_00197"/>
    </source>
</evidence>
<dbReference type="Proteomes" id="UP000199503">
    <property type="component" value="Unassembled WGS sequence"/>
</dbReference>
<comment type="similarity">
    <text evidence="1 3">Belongs to the diaminopimelate epimerase family.</text>
</comment>
<dbReference type="GO" id="GO:0009089">
    <property type="term" value="P:lysine biosynthetic process via diaminopimelate"/>
    <property type="evidence" value="ECO:0007669"/>
    <property type="project" value="UniProtKB-UniRule"/>
</dbReference>
<organism evidence="5 6">
    <name type="scientific">Lentzea albida</name>
    <dbReference type="NCBI Taxonomy" id="65499"/>
    <lineage>
        <taxon>Bacteria</taxon>
        <taxon>Bacillati</taxon>
        <taxon>Actinomycetota</taxon>
        <taxon>Actinomycetes</taxon>
        <taxon>Pseudonocardiales</taxon>
        <taxon>Pseudonocardiaceae</taxon>
        <taxon>Lentzea</taxon>
    </lineage>
</organism>
<dbReference type="Gene3D" id="3.10.310.10">
    <property type="entry name" value="Diaminopimelate Epimerase, Chain A, domain 1"/>
    <property type="match status" value="2"/>
</dbReference>
<feature type="binding site" evidence="3">
    <location>
        <position position="192"/>
    </location>
    <ligand>
        <name>substrate</name>
    </ligand>
</feature>
<dbReference type="NCBIfam" id="TIGR00652">
    <property type="entry name" value="DapF"/>
    <property type="match status" value="1"/>
</dbReference>
<dbReference type="OrthoDB" id="9805408at2"/>
<keyword evidence="3" id="KW-0963">Cytoplasm</keyword>
<comment type="subunit">
    <text evidence="3">Homodimer.</text>
</comment>
<keyword evidence="6" id="KW-1185">Reference proteome</keyword>
<evidence type="ECO:0000256" key="1">
    <source>
        <dbReference type="ARBA" id="ARBA00010219"/>
    </source>
</evidence>